<organism evidence="6 7">
    <name type="scientific">Sulfurovum zhangzhouensis</name>
    <dbReference type="NCBI Taxonomy" id="3019067"/>
    <lineage>
        <taxon>Bacteria</taxon>
        <taxon>Pseudomonadati</taxon>
        <taxon>Campylobacterota</taxon>
        <taxon>Epsilonproteobacteria</taxon>
        <taxon>Campylobacterales</taxon>
        <taxon>Sulfurovaceae</taxon>
        <taxon>Sulfurovum</taxon>
    </lineage>
</organism>
<dbReference type="Gene3D" id="3.20.20.60">
    <property type="entry name" value="Phosphoenolpyruvate-binding domains"/>
    <property type="match status" value="1"/>
</dbReference>
<evidence type="ECO:0000256" key="4">
    <source>
        <dbReference type="ARBA" id="ARBA00022679"/>
    </source>
</evidence>
<keyword evidence="5" id="KW-0963">Cytoplasm</keyword>
<dbReference type="CDD" id="cd06557">
    <property type="entry name" value="KPHMT-like"/>
    <property type="match status" value="1"/>
</dbReference>
<keyword evidence="3 5" id="KW-0566">Pantothenate biosynthesis</keyword>
<evidence type="ECO:0000256" key="1">
    <source>
        <dbReference type="ARBA" id="ARBA00008676"/>
    </source>
</evidence>
<comment type="pathway">
    <text evidence="5">Cofactor biosynthesis; (R)-pantothenate biosynthesis; (R)-pantoate from 3-methyl-2-oxobutanoate: step 1/2.</text>
</comment>
<dbReference type="InterPro" id="IPR040442">
    <property type="entry name" value="Pyrv_kinase-like_dom_sf"/>
</dbReference>
<feature type="binding site" evidence="5">
    <location>
        <position position="51"/>
    </location>
    <ligand>
        <name>Mg(2+)</name>
        <dbReference type="ChEBI" id="CHEBI:18420"/>
    </ligand>
</feature>
<evidence type="ECO:0000256" key="2">
    <source>
        <dbReference type="ARBA" id="ARBA00011424"/>
    </source>
</evidence>
<dbReference type="NCBIfam" id="TIGR00222">
    <property type="entry name" value="panB"/>
    <property type="match status" value="1"/>
</dbReference>
<comment type="subcellular location">
    <subcellularLocation>
        <location evidence="5">Cytoplasm</location>
    </subcellularLocation>
</comment>
<comment type="subunit">
    <text evidence="2 5">Homodecamer; pentamer of dimers.</text>
</comment>
<evidence type="ECO:0000313" key="6">
    <source>
        <dbReference type="EMBL" id="MDM5271370.1"/>
    </source>
</evidence>
<feature type="binding site" evidence="5">
    <location>
        <position position="90"/>
    </location>
    <ligand>
        <name>3-methyl-2-oxobutanoate</name>
        <dbReference type="ChEBI" id="CHEBI:11851"/>
    </ligand>
</feature>
<dbReference type="PIRSF" id="PIRSF000388">
    <property type="entry name" value="Pantoate_hydroxy_MeTrfase"/>
    <property type="match status" value="1"/>
</dbReference>
<dbReference type="HAMAP" id="MF_00156">
    <property type="entry name" value="PanB"/>
    <property type="match status" value="1"/>
</dbReference>
<dbReference type="EMBL" id="JAQIBD010000001">
    <property type="protein sequence ID" value="MDM5271370.1"/>
    <property type="molecule type" value="Genomic_DNA"/>
</dbReference>
<feature type="binding site" evidence="5">
    <location>
        <position position="90"/>
    </location>
    <ligand>
        <name>Mg(2+)</name>
        <dbReference type="ChEBI" id="CHEBI:18420"/>
    </ligand>
</feature>
<feature type="binding site" evidence="5">
    <location>
        <position position="121"/>
    </location>
    <ligand>
        <name>Mg(2+)</name>
        <dbReference type="ChEBI" id="CHEBI:18420"/>
    </ligand>
</feature>
<dbReference type="SUPFAM" id="SSF51621">
    <property type="entry name" value="Phosphoenolpyruvate/pyruvate domain"/>
    <property type="match status" value="1"/>
</dbReference>
<comment type="similarity">
    <text evidence="1 5">Belongs to the PanB family.</text>
</comment>
<comment type="cofactor">
    <cofactor evidence="5">
        <name>Mg(2+)</name>
        <dbReference type="ChEBI" id="CHEBI:18420"/>
    </cofactor>
    <text evidence="5">Binds 1 Mg(2+) ion per subunit.</text>
</comment>
<dbReference type="InterPro" id="IPR003700">
    <property type="entry name" value="Pantoate_hydroxy_MeTrfase"/>
</dbReference>
<comment type="function">
    <text evidence="5">Catalyzes the reversible reaction in which hydroxymethyl group from 5,10-methylenetetrahydrofolate is transferred onto alpha-ketoisovalerate to form ketopantoate.</text>
</comment>
<dbReference type="Proteomes" id="UP001169069">
    <property type="component" value="Unassembled WGS sequence"/>
</dbReference>
<dbReference type="Pfam" id="PF02548">
    <property type="entry name" value="Pantoate_transf"/>
    <property type="match status" value="1"/>
</dbReference>
<feature type="binding site" evidence="5">
    <location>
        <position position="119"/>
    </location>
    <ligand>
        <name>3-methyl-2-oxobutanoate</name>
        <dbReference type="ChEBI" id="CHEBI:11851"/>
    </ligand>
</feature>
<dbReference type="RefSeq" id="WP_289412776.1">
    <property type="nucleotide sequence ID" value="NZ_JAQIBD010000001.1"/>
</dbReference>
<reference evidence="6" key="1">
    <citation type="submission" date="2023-01" db="EMBL/GenBank/DDBJ databases">
        <title>Sulfurovum sp. zt1-1 genome assembly.</title>
        <authorList>
            <person name="Wang J."/>
        </authorList>
    </citation>
    <scope>NUCLEOTIDE SEQUENCE</scope>
    <source>
        <strain evidence="6">Zt1-1</strain>
    </source>
</reference>
<dbReference type="GO" id="GO:0003864">
    <property type="term" value="F:3-methyl-2-oxobutanoate hydroxymethyltransferase activity"/>
    <property type="evidence" value="ECO:0007669"/>
    <property type="project" value="UniProtKB-EC"/>
</dbReference>
<proteinExistence type="inferred from homology"/>
<name>A0ABT7QWZ7_9BACT</name>
<dbReference type="NCBIfam" id="NF001452">
    <property type="entry name" value="PRK00311.1"/>
    <property type="match status" value="1"/>
</dbReference>
<evidence type="ECO:0000256" key="3">
    <source>
        <dbReference type="ARBA" id="ARBA00022655"/>
    </source>
</evidence>
<dbReference type="PANTHER" id="PTHR20881:SF0">
    <property type="entry name" value="3-METHYL-2-OXOBUTANOATE HYDROXYMETHYLTRANSFERASE"/>
    <property type="match status" value="1"/>
</dbReference>
<keyword evidence="7" id="KW-1185">Reference proteome</keyword>
<evidence type="ECO:0000256" key="5">
    <source>
        <dbReference type="HAMAP-Rule" id="MF_00156"/>
    </source>
</evidence>
<comment type="caution">
    <text evidence="6">The sequence shown here is derived from an EMBL/GenBank/DDBJ whole genome shotgun (WGS) entry which is preliminary data.</text>
</comment>
<dbReference type="EC" id="2.1.2.11" evidence="5"/>
<comment type="catalytic activity">
    <reaction evidence="5">
        <text>(6R)-5,10-methylene-5,6,7,8-tetrahydrofolate + 3-methyl-2-oxobutanoate + H2O = 2-dehydropantoate + (6S)-5,6,7,8-tetrahydrofolate</text>
        <dbReference type="Rhea" id="RHEA:11824"/>
        <dbReference type="ChEBI" id="CHEBI:11561"/>
        <dbReference type="ChEBI" id="CHEBI:11851"/>
        <dbReference type="ChEBI" id="CHEBI:15377"/>
        <dbReference type="ChEBI" id="CHEBI:15636"/>
        <dbReference type="ChEBI" id="CHEBI:57453"/>
        <dbReference type="EC" id="2.1.2.11"/>
    </reaction>
</comment>
<feature type="active site" description="Proton acceptor" evidence="5">
    <location>
        <position position="188"/>
    </location>
</feature>
<keyword evidence="5" id="KW-0460">Magnesium</keyword>
<gene>
    <name evidence="5 6" type="primary">panB</name>
    <name evidence="6" type="ORF">PGH07_04200</name>
</gene>
<feature type="binding site" evidence="5">
    <location>
        <begin position="51"/>
        <end position="52"/>
    </location>
    <ligand>
        <name>3-methyl-2-oxobutanoate</name>
        <dbReference type="ChEBI" id="CHEBI:11851"/>
    </ligand>
</feature>
<dbReference type="InterPro" id="IPR015813">
    <property type="entry name" value="Pyrv/PenolPyrv_kinase-like_dom"/>
</dbReference>
<dbReference type="PANTHER" id="PTHR20881">
    <property type="entry name" value="3-METHYL-2-OXOBUTANOATE HYDROXYMETHYLTRANSFERASE"/>
    <property type="match status" value="1"/>
</dbReference>
<protein>
    <recommendedName>
        <fullName evidence="5">3-methyl-2-oxobutanoate hydroxymethyltransferase</fullName>
        <ecNumber evidence="5">2.1.2.11</ecNumber>
    </recommendedName>
    <alternativeName>
        <fullName evidence="5">Ketopantoate hydroxymethyltransferase</fullName>
        <shortName evidence="5">KPHMT</shortName>
    </alternativeName>
</protein>
<keyword evidence="5" id="KW-0479">Metal-binding</keyword>
<evidence type="ECO:0000313" key="7">
    <source>
        <dbReference type="Proteomes" id="UP001169069"/>
    </source>
</evidence>
<sequence length="270" mass="29350">MSIHTPKIDKKVTLSALQAMKGKEPIVMVTAYDALFAKLFDGEVEMILVGDSLNMSFLGKPDTLSATLEQMIYHTQAVCNGAEKSIVVLDMPFGTYTTPEMAVANATKVYQQTDAQAIKIEGGKERAPIIKALVDNGIAVVAHVGLMPQFVRSEGGYKVRGKDAEDIQQMIEDAKALEAAGAFMVLVEGVKAEAAKAITDAVSIPTIGIGAGNVTDGQVLVWSDMFDFFEAFTPKFVKKYGKGALMIKEGLQQYRDEVKSREFPSEEYSY</sequence>
<accession>A0ABT7QWZ7</accession>
<keyword evidence="4 5" id="KW-0808">Transferase</keyword>